<sequence>TCICGRTFFQLNAFSMHERTCTRTKKRLSGALAKAKELWSSRKRQRTLAMGTAIEPNGPPATATPDPAPALKISSQVIHEHHITDGTSLAERRPRRANRRLPLRFRDYLPQRLSSLPPAGSQVNTLTPTALPSPPDPVPGTIVPGPHFSSSSSRQEVPTAVPCPRRILETGQNSFGLFRRYEGTEIPVHDPEEHVTIADLSNTLPVSQTNRNSDSESSNFGPYPNESSFRLGEWFWSSGTQKSQASFRELLDIVEDPSFCPQDIRGTNWRRVDQKLAASDSEDEWIDLTHANWQKASITLPVPFHKKTRDPGSKDFVVGDFYHRSIVSIICEKLASRRDCQHFHFEPYSLHWAREQNLHSTVPQDPVRVHGELYTSQSFIDAHQQVQALPPEPGCNRPRVVVALQFWSDSTHLTSFGNAKLWPLYLWFGNESKYRRCKPSCHLCNHVAYFQPLPDAFKDFAVEHTGGRGPSSEFMTHCNREFFHAQWNLLLDAEFLEAYQHGIIVTCFDGVERRCYPRFFTYSADYPEKILLACIRNRGGCPCPRCLIPLCRIQNLGMTRDMSQRKTLARLDDGHRQAAISNARKLIYEQGYAVDSAAVDRLLKPHSLVPTCNAFSEKLTPLGICIFSMFTVDLLHEVELGVWRALFIHLLRMLEACKAGHLHELDKRYRDVPTFGKSTIRRFARNSSEMKKLAARDFEDLLQCAIPVFEGLLPKKHSDVVIELLFVFAHWHALAKLRMHTDSTLDLLDGVTTALGANLRNFQKNVCSAFNTRELKREADARARRAVNKRNDRPEKPKPPPAGADQPGPPPPQSTPSTRKPKTLNLQTYKLHSLGDYADCIRRYGTTDSYSTEPGELEHRTPKRWYTRTSRKQYVKQMTHIERRQARIRRIRERLEMSGCTTRERRDDKSDFMTDSPEVHHAIGASQNLPRDIPAFLQRYAGDPVIKDFVPRLKKHLLPRLRAMLQAEAMQSKHLANMAPEMSSEDNWRFIFFKNERIYEHKLMRINYTTYDVRRAQDVINPHTGHKNVMGLVNTKVDSEEPDLGHTTGHPFWYAEVLGIFHTNVVYTAPGTLDYNPRRLEFLWVRWYENVDEKPGGWNISRLDCVRFLPMASEDAFGFLDPQDILRSCHIIPSFVGGKVHSDNISISRCIDDSADWKQYYVNRFVDRDMVMRYHVRLGVGHAYATHPDNTAGESHPSLAELDDSELNPEVEADQAAVETNHDGYRASDRGSDPGSDDDGQWLDHCDSDGYRSEEFDDEELVTHDDMYGPEDVVATGSYD</sequence>
<proteinExistence type="predicted"/>
<name>A0ACB8B2J1_9AGAM</name>
<evidence type="ECO:0000313" key="2">
    <source>
        <dbReference type="Proteomes" id="UP000790709"/>
    </source>
</evidence>
<feature type="non-terminal residue" evidence="1">
    <location>
        <position position="1"/>
    </location>
</feature>
<organism evidence="1 2">
    <name type="scientific">Leucogyrophana mollusca</name>
    <dbReference type="NCBI Taxonomy" id="85980"/>
    <lineage>
        <taxon>Eukaryota</taxon>
        <taxon>Fungi</taxon>
        <taxon>Dikarya</taxon>
        <taxon>Basidiomycota</taxon>
        <taxon>Agaricomycotina</taxon>
        <taxon>Agaricomycetes</taxon>
        <taxon>Agaricomycetidae</taxon>
        <taxon>Boletales</taxon>
        <taxon>Boletales incertae sedis</taxon>
        <taxon>Leucogyrophana</taxon>
    </lineage>
</organism>
<gene>
    <name evidence="1" type="ORF">BV22DRAFT_1022211</name>
</gene>
<dbReference type="EMBL" id="MU266622">
    <property type="protein sequence ID" value="KAH7919882.1"/>
    <property type="molecule type" value="Genomic_DNA"/>
</dbReference>
<keyword evidence="2" id="KW-1185">Reference proteome</keyword>
<accession>A0ACB8B2J1</accession>
<evidence type="ECO:0000313" key="1">
    <source>
        <dbReference type="EMBL" id="KAH7919882.1"/>
    </source>
</evidence>
<reference evidence="1" key="1">
    <citation type="journal article" date="2021" name="New Phytol.">
        <title>Evolutionary innovations through gain and loss of genes in the ectomycorrhizal Boletales.</title>
        <authorList>
            <person name="Wu G."/>
            <person name="Miyauchi S."/>
            <person name="Morin E."/>
            <person name="Kuo A."/>
            <person name="Drula E."/>
            <person name="Varga T."/>
            <person name="Kohler A."/>
            <person name="Feng B."/>
            <person name="Cao Y."/>
            <person name="Lipzen A."/>
            <person name="Daum C."/>
            <person name="Hundley H."/>
            <person name="Pangilinan J."/>
            <person name="Johnson J."/>
            <person name="Barry K."/>
            <person name="LaButti K."/>
            <person name="Ng V."/>
            <person name="Ahrendt S."/>
            <person name="Min B."/>
            <person name="Choi I.G."/>
            <person name="Park H."/>
            <person name="Plett J.M."/>
            <person name="Magnuson J."/>
            <person name="Spatafora J.W."/>
            <person name="Nagy L.G."/>
            <person name="Henrissat B."/>
            <person name="Grigoriev I.V."/>
            <person name="Yang Z.L."/>
            <person name="Xu J."/>
            <person name="Martin F.M."/>
        </authorList>
    </citation>
    <scope>NUCLEOTIDE SEQUENCE</scope>
    <source>
        <strain evidence="1">KUC20120723A-06</strain>
    </source>
</reference>
<comment type="caution">
    <text evidence="1">The sequence shown here is derived from an EMBL/GenBank/DDBJ whole genome shotgun (WGS) entry which is preliminary data.</text>
</comment>
<protein>
    <submittedName>
        <fullName evidence="1">Uncharacterized protein</fullName>
    </submittedName>
</protein>
<dbReference type="Proteomes" id="UP000790709">
    <property type="component" value="Unassembled WGS sequence"/>
</dbReference>